<dbReference type="PANTHER" id="PTHR34501">
    <property type="entry name" value="PROTEIN YDDL-RELATED"/>
    <property type="match status" value="1"/>
</dbReference>
<name>A0ABR9XSR0_9CHLB</name>
<evidence type="ECO:0000256" key="5">
    <source>
        <dbReference type="ARBA" id="ARBA00022692"/>
    </source>
</evidence>
<dbReference type="PANTHER" id="PTHR34501:SF9">
    <property type="entry name" value="MAJOR OUTER MEMBRANE PROTEIN P.IA"/>
    <property type="match status" value="1"/>
</dbReference>
<evidence type="ECO:0000313" key="14">
    <source>
        <dbReference type="Proteomes" id="UP000619838"/>
    </source>
</evidence>
<protein>
    <submittedName>
        <fullName evidence="13">Porin</fullName>
    </submittedName>
</protein>
<dbReference type="Pfam" id="PF13609">
    <property type="entry name" value="Porin_4"/>
    <property type="match status" value="1"/>
</dbReference>
<keyword evidence="5" id="KW-0812">Transmembrane</keyword>
<evidence type="ECO:0000256" key="8">
    <source>
        <dbReference type="ARBA" id="ARBA00023114"/>
    </source>
</evidence>
<evidence type="ECO:0000313" key="13">
    <source>
        <dbReference type="EMBL" id="MBF0637010.1"/>
    </source>
</evidence>
<evidence type="ECO:0000256" key="9">
    <source>
        <dbReference type="ARBA" id="ARBA00023136"/>
    </source>
</evidence>
<proteinExistence type="predicted"/>
<evidence type="ECO:0000256" key="6">
    <source>
        <dbReference type="ARBA" id="ARBA00022729"/>
    </source>
</evidence>
<keyword evidence="3" id="KW-0813">Transport</keyword>
<evidence type="ECO:0000256" key="1">
    <source>
        <dbReference type="ARBA" id="ARBA00004571"/>
    </source>
</evidence>
<evidence type="ECO:0000256" key="10">
    <source>
        <dbReference type="ARBA" id="ARBA00023237"/>
    </source>
</evidence>
<keyword evidence="9" id="KW-0472">Membrane</keyword>
<feature type="chain" id="PRO_5045519098" evidence="11">
    <location>
        <begin position="24"/>
        <end position="333"/>
    </location>
</feature>
<keyword evidence="4" id="KW-1134">Transmembrane beta strand</keyword>
<comment type="subcellular location">
    <subcellularLocation>
        <location evidence="1">Cell outer membrane</location>
        <topology evidence="1">Multi-pass membrane protein</topology>
    </subcellularLocation>
</comment>
<evidence type="ECO:0000256" key="11">
    <source>
        <dbReference type="SAM" id="SignalP"/>
    </source>
</evidence>
<organism evidence="13 14">
    <name type="scientific">Prosthecochloris ethylica</name>
    <dbReference type="NCBI Taxonomy" id="2743976"/>
    <lineage>
        <taxon>Bacteria</taxon>
        <taxon>Pseudomonadati</taxon>
        <taxon>Chlorobiota</taxon>
        <taxon>Chlorobiia</taxon>
        <taxon>Chlorobiales</taxon>
        <taxon>Chlorobiaceae</taxon>
        <taxon>Prosthecochloris</taxon>
    </lineage>
</organism>
<comment type="subunit">
    <text evidence="2">Homotrimer.</text>
</comment>
<gene>
    <name evidence="13" type="ORF">INT08_07485</name>
</gene>
<dbReference type="PRINTS" id="PR00182">
    <property type="entry name" value="ECOLNEIPORIN"/>
</dbReference>
<dbReference type="InterPro" id="IPR023614">
    <property type="entry name" value="Porin_dom_sf"/>
</dbReference>
<reference evidence="13 14" key="1">
    <citation type="journal article" date="2020" name="Microorganisms">
        <title>Simultaneous Genome Sequencing of Prosthecochloris ethylica and Desulfuromonas acetoxidans within a Syntrophic Mixture Reveals Unique Pili and Protein Interactions.</title>
        <authorList>
            <person name="Kyndt J.A."/>
            <person name="Van Beeumen J.J."/>
            <person name="Meyer T.E."/>
        </authorList>
    </citation>
    <scope>NUCLEOTIDE SEQUENCE [LARGE SCALE GENOMIC DNA]</scope>
    <source>
        <strain evidence="13 14">N3</strain>
    </source>
</reference>
<evidence type="ECO:0000256" key="7">
    <source>
        <dbReference type="ARBA" id="ARBA00023065"/>
    </source>
</evidence>
<accession>A0ABR9XSR0</accession>
<keyword evidence="7" id="KW-0406">Ion transport</keyword>
<evidence type="ECO:0000256" key="2">
    <source>
        <dbReference type="ARBA" id="ARBA00011233"/>
    </source>
</evidence>
<keyword evidence="14" id="KW-1185">Reference proteome</keyword>
<evidence type="ECO:0000256" key="4">
    <source>
        <dbReference type="ARBA" id="ARBA00022452"/>
    </source>
</evidence>
<comment type="caution">
    <text evidence="13">The sequence shown here is derived from an EMBL/GenBank/DDBJ whole genome shotgun (WGS) entry which is preliminary data.</text>
</comment>
<dbReference type="Proteomes" id="UP000619838">
    <property type="component" value="Unassembled WGS sequence"/>
</dbReference>
<dbReference type="Gene3D" id="2.40.160.10">
    <property type="entry name" value="Porin"/>
    <property type="match status" value="1"/>
</dbReference>
<dbReference type="InterPro" id="IPR001702">
    <property type="entry name" value="Porin_Gram-ve"/>
</dbReference>
<sequence length="333" mass="35396">MKKKCIALLCLLAAFTMPSVASAETSQSVTFYGNLRYSFNYVDDDVSGIEGFRGTDNVSRFGIKGSYGTDDLRGFIHLQVGAPSDWDADGDGFTQRFFFGGFEGGFGKVTFGRMTNAYKYPGYALDPFYDFSRINSGGVFAGGGASYGLSPATNGFTDNALQYVTPDLNGFRLVGGIAIDDSNDDDLGFLAGGSYSSNNLTVGGVYAANGETAQNYPNIGIDSDAFRAYATYNGDGWKMGASYEQVDNGCSTVGYYYLTGTAMLEDAKTDLSLSLGVVDDGSAEGFGITGGAFHHILENAQIYAMASYADLEHAEAPYVISVGATYDFGYTAK</sequence>
<dbReference type="EMBL" id="JADGII010000010">
    <property type="protein sequence ID" value="MBF0637010.1"/>
    <property type="molecule type" value="Genomic_DNA"/>
</dbReference>
<dbReference type="RefSeq" id="WP_175187382.1">
    <property type="nucleotide sequence ID" value="NZ_JABVZQ010000007.1"/>
</dbReference>
<feature type="domain" description="Porin" evidence="12">
    <location>
        <begin position="12"/>
        <end position="311"/>
    </location>
</feature>
<feature type="signal peptide" evidence="11">
    <location>
        <begin position="1"/>
        <end position="23"/>
    </location>
</feature>
<keyword evidence="10" id="KW-0998">Cell outer membrane</keyword>
<evidence type="ECO:0000259" key="12">
    <source>
        <dbReference type="Pfam" id="PF13609"/>
    </source>
</evidence>
<evidence type="ECO:0000256" key="3">
    <source>
        <dbReference type="ARBA" id="ARBA00022448"/>
    </source>
</evidence>
<dbReference type="InterPro" id="IPR033900">
    <property type="entry name" value="Gram_neg_porin_domain"/>
</dbReference>
<dbReference type="SUPFAM" id="SSF56935">
    <property type="entry name" value="Porins"/>
    <property type="match status" value="1"/>
</dbReference>
<keyword evidence="8" id="KW-0626">Porin</keyword>
<keyword evidence="6 11" id="KW-0732">Signal</keyword>
<dbReference type="InterPro" id="IPR050298">
    <property type="entry name" value="Gram-neg_bact_OMP"/>
</dbReference>